<reference evidence="3 4" key="1">
    <citation type="submission" date="2018-10" db="EMBL/GenBank/DDBJ databases">
        <title>Isolation from cow dung.</title>
        <authorList>
            <person name="Ling L."/>
        </authorList>
    </citation>
    <scope>NUCLEOTIDE SEQUENCE [LARGE SCALE GENOMIC DNA]</scope>
    <source>
        <strain evidence="3 4">NEAU-LL90</strain>
    </source>
</reference>
<gene>
    <name evidence="3" type="ORF">EBN03_14155</name>
</gene>
<dbReference type="Proteomes" id="UP000279275">
    <property type="component" value="Unassembled WGS sequence"/>
</dbReference>
<dbReference type="Pfam" id="PF13561">
    <property type="entry name" value="adh_short_C2"/>
    <property type="match status" value="1"/>
</dbReference>
<evidence type="ECO:0000313" key="3">
    <source>
        <dbReference type="EMBL" id="RMI32149.1"/>
    </source>
</evidence>
<dbReference type="AlphaFoldDB" id="A0A3M2L355"/>
<dbReference type="InterPro" id="IPR002347">
    <property type="entry name" value="SDR_fam"/>
</dbReference>
<dbReference type="InterPro" id="IPR051122">
    <property type="entry name" value="SDR_DHRS6-like"/>
</dbReference>
<name>A0A3M2L355_9NOCA</name>
<protein>
    <submittedName>
        <fullName evidence="3">SDR family oxidoreductase</fullName>
    </submittedName>
</protein>
<dbReference type="RefSeq" id="WP_122188489.1">
    <property type="nucleotide sequence ID" value="NZ_RFFH01000005.1"/>
</dbReference>
<dbReference type="EMBL" id="RFFH01000005">
    <property type="protein sequence ID" value="RMI32149.1"/>
    <property type="molecule type" value="Genomic_DNA"/>
</dbReference>
<dbReference type="SUPFAM" id="SSF51735">
    <property type="entry name" value="NAD(P)-binding Rossmann-fold domains"/>
    <property type="match status" value="1"/>
</dbReference>
<dbReference type="NCBIfam" id="NF005449">
    <property type="entry name" value="PRK07041.1"/>
    <property type="match status" value="1"/>
</dbReference>
<proteinExistence type="inferred from homology"/>
<keyword evidence="2" id="KW-0560">Oxidoreductase</keyword>
<dbReference type="PANTHER" id="PTHR43477:SF1">
    <property type="entry name" value="DIHYDROANTICAPSIN 7-DEHYDROGENASE"/>
    <property type="match status" value="1"/>
</dbReference>
<dbReference type="OrthoDB" id="9806974at2"/>
<sequence>MTDTLIIGGSSGMGLALAQLLVADGQHVTLAGRSADRLDAARRLLATGPGTVTVRQADITRESDIAALFEHGPIEHVAVTAADATGVYGPVTTVPSETARGMLAAKVLGAWLIGKYGAGTVTGSITFTSGFNSYRPNGSNTIVAAANSALDGLARGLAIELAPVRVNVVSPGWVDTPIWDGLPMDKEAAFAELAARLPVRRVGRPDDIADAFLACMRNTFMTGSVLHVDGGHRFV</sequence>
<evidence type="ECO:0000256" key="2">
    <source>
        <dbReference type="ARBA" id="ARBA00023002"/>
    </source>
</evidence>
<accession>A0A3M2L355</accession>
<dbReference type="PANTHER" id="PTHR43477">
    <property type="entry name" value="DIHYDROANTICAPSIN 7-DEHYDROGENASE"/>
    <property type="match status" value="1"/>
</dbReference>
<evidence type="ECO:0000256" key="1">
    <source>
        <dbReference type="ARBA" id="ARBA00006484"/>
    </source>
</evidence>
<dbReference type="CDD" id="cd05233">
    <property type="entry name" value="SDR_c"/>
    <property type="match status" value="1"/>
</dbReference>
<comment type="caution">
    <text evidence="3">The sequence shown here is derived from an EMBL/GenBank/DDBJ whole genome shotgun (WGS) entry which is preliminary data.</text>
</comment>
<dbReference type="GO" id="GO:0016491">
    <property type="term" value="F:oxidoreductase activity"/>
    <property type="evidence" value="ECO:0007669"/>
    <property type="project" value="UniProtKB-KW"/>
</dbReference>
<dbReference type="Gene3D" id="3.40.50.720">
    <property type="entry name" value="NAD(P)-binding Rossmann-like Domain"/>
    <property type="match status" value="1"/>
</dbReference>
<comment type="similarity">
    <text evidence="1">Belongs to the short-chain dehydrogenases/reductases (SDR) family.</text>
</comment>
<keyword evidence="4" id="KW-1185">Reference proteome</keyword>
<dbReference type="InterPro" id="IPR036291">
    <property type="entry name" value="NAD(P)-bd_dom_sf"/>
</dbReference>
<organism evidence="3 4">
    <name type="scientific">Nocardia stercoris</name>
    <dbReference type="NCBI Taxonomy" id="2483361"/>
    <lineage>
        <taxon>Bacteria</taxon>
        <taxon>Bacillati</taxon>
        <taxon>Actinomycetota</taxon>
        <taxon>Actinomycetes</taxon>
        <taxon>Mycobacteriales</taxon>
        <taxon>Nocardiaceae</taxon>
        <taxon>Nocardia</taxon>
    </lineage>
</organism>
<dbReference type="PRINTS" id="PR00081">
    <property type="entry name" value="GDHRDH"/>
</dbReference>
<evidence type="ECO:0000313" key="4">
    <source>
        <dbReference type="Proteomes" id="UP000279275"/>
    </source>
</evidence>